<name>A0A8J7Z510_9CYAN</name>
<gene>
    <name evidence="1" type="ORF">GS601_13535</name>
</gene>
<dbReference type="Proteomes" id="UP000646053">
    <property type="component" value="Unassembled WGS sequence"/>
</dbReference>
<organism evidence="1 2">
    <name type="scientific">Myxacorys almedinensis A</name>
    <dbReference type="NCBI Taxonomy" id="2690445"/>
    <lineage>
        <taxon>Bacteria</taxon>
        <taxon>Bacillati</taxon>
        <taxon>Cyanobacteriota</taxon>
        <taxon>Cyanophyceae</taxon>
        <taxon>Leptolyngbyales</taxon>
        <taxon>Leptolyngbyaceae</taxon>
        <taxon>Myxacorys</taxon>
        <taxon>Myxacorys almedinensis</taxon>
    </lineage>
</organism>
<proteinExistence type="predicted"/>
<sequence length="91" mass="10399">MTLSLYNSLYDDVREGMEQLETIVNGLGQGCFSAECDRGGSSWVSLLQSVDSLFRTSNLRRSKQRFTRMRMVSTGVQPWRRNGISADLFKR</sequence>
<comment type="caution">
    <text evidence="1">The sequence shown here is derived from an EMBL/GenBank/DDBJ whole genome shotgun (WGS) entry which is preliminary data.</text>
</comment>
<dbReference type="RefSeq" id="WP_162423831.1">
    <property type="nucleotide sequence ID" value="NZ_WVIE01000015.1"/>
</dbReference>
<accession>A0A8J7Z510</accession>
<reference evidence="1" key="1">
    <citation type="submission" date="2019-12" db="EMBL/GenBank/DDBJ databases">
        <title>High-Quality draft genome sequences of three cyanobacteria isolated from the limestone walls of the Old Cathedral of Coimbra.</title>
        <authorList>
            <person name="Tiago I."/>
            <person name="Soares F."/>
            <person name="Portugal A."/>
        </authorList>
    </citation>
    <scope>NUCLEOTIDE SEQUENCE</scope>
    <source>
        <strain evidence="1">A</strain>
    </source>
</reference>
<protein>
    <submittedName>
        <fullName evidence="1">Uncharacterized protein</fullName>
    </submittedName>
</protein>
<evidence type="ECO:0000313" key="1">
    <source>
        <dbReference type="EMBL" id="NDJ18301.1"/>
    </source>
</evidence>
<evidence type="ECO:0000313" key="2">
    <source>
        <dbReference type="Proteomes" id="UP000646053"/>
    </source>
</evidence>
<dbReference type="EMBL" id="WVIE01000015">
    <property type="protein sequence ID" value="NDJ18301.1"/>
    <property type="molecule type" value="Genomic_DNA"/>
</dbReference>
<keyword evidence="2" id="KW-1185">Reference proteome</keyword>
<dbReference type="AlphaFoldDB" id="A0A8J7Z510"/>